<dbReference type="OrthoDB" id="711001at2"/>
<reference evidence="2 3" key="1">
    <citation type="submission" date="2017-11" db="EMBL/GenBank/DDBJ databases">
        <title>Genomic Encyclopedia of Archaeal and Bacterial Type Strains, Phase II (KMG-II): From Individual Species to Whole Genera.</title>
        <authorList>
            <person name="Goeker M."/>
        </authorList>
    </citation>
    <scope>NUCLEOTIDE SEQUENCE [LARGE SCALE GENOMIC DNA]</scope>
    <source>
        <strain evidence="2 3">DSM 28175</strain>
    </source>
</reference>
<sequence>MKKIFYLPIALSLLTAACSTQNKTTDESAANTADSVAVRNGTYAVMSVADTVRMGDSVMLKFAVYNRTDTAAKFLKWQTPFEPLLSKYLDVKNADGEEAPYVGAMAKRVMPPPADAYITIAPGDSLVTKFNLLQGYALSKAGAYTIRYNSESMNGLKVDKDVSFIYK</sequence>
<protein>
    <recommendedName>
        <fullName evidence="4">Protease</fullName>
    </recommendedName>
</protein>
<dbReference type="AlphaFoldDB" id="A0A2H9VNT0"/>
<keyword evidence="3" id="KW-1185">Reference proteome</keyword>
<dbReference type="PROSITE" id="PS51257">
    <property type="entry name" value="PROKAR_LIPOPROTEIN"/>
    <property type="match status" value="1"/>
</dbReference>
<proteinExistence type="predicted"/>
<comment type="caution">
    <text evidence="2">The sequence shown here is derived from an EMBL/GenBank/DDBJ whole genome shotgun (WGS) entry which is preliminary data.</text>
</comment>
<evidence type="ECO:0000256" key="1">
    <source>
        <dbReference type="SAM" id="SignalP"/>
    </source>
</evidence>
<feature type="signal peptide" evidence="1">
    <location>
        <begin position="1"/>
        <end position="22"/>
    </location>
</feature>
<name>A0A2H9VNT0_9SPHI</name>
<evidence type="ECO:0000313" key="3">
    <source>
        <dbReference type="Proteomes" id="UP000242687"/>
    </source>
</evidence>
<evidence type="ECO:0000313" key="2">
    <source>
        <dbReference type="EMBL" id="PJJ80008.1"/>
    </source>
</evidence>
<evidence type="ECO:0008006" key="4">
    <source>
        <dbReference type="Google" id="ProtNLM"/>
    </source>
</evidence>
<dbReference type="RefSeq" id="WP_100342308.1">
    <property type="nucleotide sequence ID" value="NZ_PGFJ01000002.1"/>
</dbReference>
<organism evidence="2 3">
    <name type="scientific">Mucilaginibacter auburnensis</name>
    <dbReference type="NCBI Taxonomy" id="1457233"/>
    <lineage>
        <taxon>Bacteria</taxon>
        <taxon>Pseudomonadati</taxon>
        <taxon>Bacteroidota</taxon>
        <taxon>Sphingobacteriia</taxon>
        <taxon>Sphingobacteriales</taxon>
        <taxon>Sphingobacteriaceae</taxon>
        <taxon>Mucilaginibacter</taxon>
    </lineage>
</organism>
<keyword evidence="1" id="KW-0732">Signal</keyword>
<dbReference type="Proteomes" id="UP000242687">
    <property type="component" value="Unassembled WGS sequence"/>
</dbReference>
<dbReference type="EMBL" id="PGFJ01000002">
    <property type="protein sequence ID" value="PJJ80008.1"/>
    <property type="molecule type" value="Genomic_DNA"/>
</dbReference>
<accession>A0A2H9VNT0</accession>
<feature type="chain" id="PRO_5014194409" description="Protease" evidence="1">
    <location>
        <begin position="23"/>
        <end position="167"/>
    </location>
</feature>
<gene>
    <name evidence="2" type="ORF">CLV57_3150</name>
</gene>
<dbReference type="Gene3D" id="2.60.40.2970">
    <property type="match status" value="1"/>
</dbReference>